<comment type="caution">
    <text evidence="1">The sequence shown here is derived from an EMBL/GenBank/DDBJ whole genome shotgun (WGS) entry which is preliminary data.</text>
</comment>
<dbReference type="EMBL" id="ATBP01000206">
    <property type="protein sequence ID" value="ETR71929.1"/>
    <property type="molecule type" value="Genomic_DNA"/>
</dbReference>
<gene>
    <name evidence="1" type="ORF">OMM_02117</name>
</gene>
<evidence type="ECO:0000313" key="2">
    <source>
        <dbReference type="Proteomes" id="UP000189670"/>
    </source>
</evidence>
<protein>
    <submittedName>
        <fullName evidence="1">Sulfonate/nitrate/taurine transport system substrate-binding protein</fullName>
    </submittedName>
</protein>
<dbReference type="Proteomes" id="UP000189670">
    <property type="component" value="Unassembled WGS sequence"/>
</dbReference>
<reference evidence="2" key="1">
    <citation type="submission" date="2012-11" db="EMBL/GenBank/DDBJ databases">
        <authorList>
            <person name="Lucero-Rivera Y.E."/>
            <person name="Tovar-Ramirez D."/>
        </authorList>
    </citation>
    <scope>NUCLEOTIDE SEQUENCE [LARGE SCALE GENOMIC DNA]</scope>
    <source>
        <strain evidence="2">Araruama</strain>
    </source>
</reference>
<accession>A0A1V1PAI1</accession>
<evidence type="ECO:0000313" key="1">
    <source>
        <dbReference type="EMBL" id="ETR71929.1"/>
    </source>
</evidence>
<dbReference type="Pfam" id="PF13379">
    <property type="entry name" value="NMT1_2"/>
    <property type="match status" value="1"/>
</dbReference>
<sequence>MLAFMFMREIGLNPGLTDNPDADVFFEVVPPIKMPELIVHNEEVAGFMVAEPMGSKAISDGSAELMYLSSEIWDYHPCCVIAMQRRLIEEFPKAVQELTSLLVRAGLFIKSKPRTSAQIGVNFFDPGSELGLTASMLESVIQHPLGIKTDNLYPVYQDLNQIQQYMVNEMGIGRKIDVQQLIAPQFADDACSSRASEYHMQAINEISESVSQILGRL</sequence>
<organism evidence="1 2">
    <name type="scientific">Candidatus Magnetoglobus multicellularis str. Araruama</name>
    <dbReference type="NCBI Taxonomy" id="890399"/>
    <lineage>
        <taxon>Bacteria</taxon>
        <taxon>Pseudomonadati</taxon>
        <taxon>Thermodesulfobacteriota</taxon>
        <taxon>Desulfobacteria</taxon>
        <taxon>Desulfobacterales</taxon>
        <taxon>Desulfobacteraceae</taxon>
        <taxon>Candidatus Magnetoglobus</taxon>
    </lineage>
</organism>
<proteinExistence type="predicted"/>
<dbReference type="Gene3D" id="3.40.190.10">
    <property type="entry name" value="Periplasmic binding protein-like II"/>
    <property type="match status" value="1"/>
</dbReference>
<dbReference type="AlphaFoldDB" id="A0A1V1PAI1"/>
<name>A0A1V1PAI1_9BACT</name>